<dbReference type="PROSITE" id="PS00211">
    <property type="entry name" value="ABC_TRANSPORTER_1"/>
    <property type="match status" value="1"/>
</dbReference>
<dbReference type="Pfam" id="PF08352">
    <property type="entry name" value="oligo_HPY"/>
    <property type="match status" value="1"/>
</dbReference>
<dbReference type="GO" id="GO:0055085">
    <property type="term" value="P:transmembrane transport"/>
    <property type="evidence" value="ECO:0007669"/>
    <property type="project" value="UniProtKB-ARBA"/>
</dbReference>
<feature type="domain" description="ABC transporter" evidence="7">
    <location>
        <begin position="5"/>
        <end position="252"/>
    </location>
</feature>
<dbReference type="Pfam" id="PF00005">
    <property type="entry name" value="ABC_tran"/>
    <property type="match status" value="1"/>
</dbReference>
<dbReference type="PROSITE" id="PS50893">
    <property type="entry name" value="ABC_TRANSPORTER_2"/>
    <property type="match status" value="1"/>
</dbReference>
<dbReference type="GO" id="GO:0016887">
    <property type="term" value="F:ATP hydrolysis activity"/>
    <property type="evidence" value="ECO:0007669"/>
    <property type="project" value="InterPro"/>
</dbReference>
<keyword evidence="2" id="KW-0813">Transport</keyword>
<keyword evidence="3" id="KW-0547">Nucleotide-binding</keyword>
<dbReference type="Proteomes" id="UP000191200">
    <property type="component" value="Chromosome"/>
</dbReference>
<evidence type="ECO:0000256" key="5">
    <source>
        <dbReference type="ARBA" id="ARBA00022856"/>
    </source>
</evidence>
<dbReference type="InterPro" id="IPR027417">
    <property type="entry name" value="P-loop_NTPase"/>
</dbReference>
<dbReference type="SMART" id="SM00382">
    <property type="entry name" value="AAA"/>
    <property type="match status" value="1"/>
</dbReference>
<evidence type="ECO:0000313" key="8">
    <source>
        <dbReference type="EMBL" id="APB31761.1"/>
    </source>
</evidence>
<dbReference type="InterPro" id="IPR003593">
    <property type="entry name" value="AAA+_ATPase"/>
</dbReference>
<dbReference type="FunFam" id="3.40.50.300:FF:000016">
    <property type="entry name" value="Oligopeptide ABC transporter ATP-binding component"/>
    <property type="match status" value="1"/>
</dbReference>
<dbReference type="AlphaFoldDB" id="A0A1J0A774"/>
<dbReference type="PANTHER" id="PTHR43776">
    <property type="entry name" value="TRANSPORT ATP-BINDING PROTEIN"/>
    <property type="match status" value="1"/>
</dbReference>
<protein>
    <submittedName>
        <fullName evidence="8">Peptide ABC transporter ATP-binding protein</fullName>
    </submittedName>
</protein>
<dbReference type="STRING" id="519472.BHY08_07950"/>
<keyword evidence="9" id="KW-1185">Reference proteome</keyword>
<evidence type="ECO:0000256" key="6">
    <source>
        <dbReference type="ARBA" id="ARBA00022927"/>
    </source>
</evidence>
<evidence type="ECO:0000259" key="7">
    <source>
        <dbReference type="PROSITE" id="PS50893"/>
    </source>
</evidence>
<dbReference type="InterPro" id="IPR003439">
    <property type="entry name" value="ABC_transporter-like_ATP-bd"/>
</dbReference>
<organism evidence="8 9">
    <name type="scientific">Vagococcus teuberi</name>
    <dbReference type="NCBI Taxonomy" id="519472"/>
    <lineage>
        <taxon>Bacteria</taxon>
        <taxon>Bacillati</taxon>
        <taxon>Bacillota</taxon>
        <taxon>Bacilli</taxon>
        <taxon>Lactobacillales</taxon>
        <taxon>Enterococcaceae</taxon>
        <taxon>Vagococcus</taxon>
    </lineage>
</organism>
<dbReference type="InterPro" id="IPR050319">
    <property type="entry name" value="ABC_transp_ATP-bind"/>
</dbReference>
<evidence type="ECO:0000313" key="9">
    <source>
        <dbReference type="Proteomes" id="UP000191200"/>
    </source>
</evidence>
<dbReference type="GO" id="GO:0015833">
    <property type="term" value="P:peptide transport"/>
    <property type="evidence" value="ECO:0007669"/>
    <property type="project" value="UniProtKB-KW"/>
</dbReference>
<evidence type="ECO:0000256" key="3">
    <source>
        <dbReference type="ARBA" id="ARBA00022741"/>
    </source>
</evidence>
<sequence>MVDLIKIENVQKTFLVKNAFGQTDTVVKAIDDVSLTIRKGETLGLVGESGSGKTTLGRSILQLEEIDEGEIYFKNQSLKKISKEEKKLIRKDMQIIFQDPYSSLNPRMTAIEIVLEPLNLLYSKEEALSKAQEILEQVGLTGSTIYKYPREFSGGQRQRIGIARAVAVNPDFILCDEPISALDVSIQAQIINLMMDLQKKKSLTYLFISHDLSMVRYISDRIAVMYLGKIVELGPTEEIFKNPQHEYTKRLLASIPIPDPIKARQSYRSDSILTIDTINPSNDIYWVEVDKDHFVAKETK</sequence>
<proteinExistence type="inferred from homology"/>
<dbReference type="GO" id="GO:0005524">
    <property type="term" value="F:ATP binding"/>
    <property type="evidence" value="ECO:0007669"/>
    <property type="project" value="UniProtKB-KW"/>
</dbReference>
<dbReference type="CDD" id="cd03257">
    <property type="entry name" value="ABC_NikE_OppD_transporters"/>
    <property type="match status" value="1"/>
</dbReference>
<dbReference type="KEGG" id="vte:BHY08_07950"/>
<keyword evidence="5" id="KW-0571">Peptide transport</keyword>
<accession>A0A1J0A774</accession>
<dbReference type="PANTHER" id="PTHR43776:SF8">
    <property type="entry name" value="ABC TRANSPORTER, ATP-BINDING PROTEIN"/>
    <property type="match status" value="1"/>
</dbReference>
<dbReference type="Gene3D" id="3.40.50.300">
    <property type="entry name" value="P-loop containing nucleotide triphosphate hydrolases"/>
    <property type="match status" value="1"/>
</dbReference>
<dbReference type="OrthoDB" id="9802264at2"/>
<name>A0A1J0A774_9ENTE</name>
<dbReference type="InterPro" id="IPR013563">
    <property type="entry name" value="Oligopep_ABC_C"/>
</dbReference>
<keyword evidence="6" id="KW-0653">Protein transport</keyword>
<evidence type="ECO:0000256" key="4">
    <source>
        <dbReference type="ARBA" id="ARBA00022840"/>
    </source>
</evidence>
<dbReference type="InterPro" id="IPR017871">
    <property type="entry name" value="ABC_transporter-like_CS"/>
</dbReference>
<dbReference type="RefSeq" id="WP_071457363.1">
    <property type="nucleotide sequence ID" value="NZ_CABJEN010000001.1"/>
</dbReference>
<dbReference type="GO" id="GO:0015031">
    <property type="term" value="P:protein transport"/>
    <property type="evidence" value="ECO:0007669"/>
    <property type="project" value="UniProtKB-KW"/>
</dbReference>
<gene>
    <name evidence="8" type="ORF">BHY08_07950</name>
</gene>
<dbReference type="SUPFAM" id="SSF52540">
    <property type="entry name" value="P-loop containing nucleoside triphosphate hydrolases"/>
    <property type="match status" value="1"/>
</dbReference>
<dbReference type="EMBL" id="CP017267">
    <property type="protein sequence ID" value="APB31761.1"/>
    <property type="molecule type" value="Genomic_DNA"/>
</dbReference>
<comment type="similarity">
    <text evidence="1">Belongs to the ABC transporter superfamily.</text>
</comment>
<evidence type="ECO:0000256" key="2">
    <source>
        <dbReference type="ARBA" id="ARBA00022448"/>
    </source>
</evidence>
<keyword evidence="4 8" id="KW-0067">ATP-binding</keyword>
<evidence type="ECO:0000256" key="1">
    <source>
        <dbReference type="ARBA" id="ARBA00005417"/>
    </source>
</evidence>
<reference evidence="8 9" key="1">
    <citation type="submission" date="2016-09" db="EMBL/GenBank/DDBJ databases">
        <title>Vagococcus teuberi sp. nov., isolated from the Malian artisanal sour milk fene.</title>
        <authorList>
            <person name="Wullschleger S."/>
            <person name="Seifert C."/>
            <person name="Baumgartner S."/>
            <person name="Lacroix C."/>
            <person name="Bonfoh B."/>
            <person name="Stevens M.J."/>
            <person name="Meile L."/>
        </authorList>
    </citation>
    <scope>NUCLEOTIDE SEQUENCE [LARGE SCALE GENOMIC DNA]</scope>
    <source>
        <strain evidence="8 9">DSM 21459</strain>
    </source>
</reference>